<accession>A0A0A9F0K2</accession>
<organism evidence="1">
    <name type="scientific">Arundo donax</name>
    <name type="common">Giant reed</name>
    <name type="synonym">Donax arundinaceus</name>
    <dbReference type="NCBI Taxonomy" id="35708"/>
    <lineage>
        <taxon>Eukaryota</taxon>
        <taxon>Viridiplantae</taxon>
        <taxon>Streptophyta</taxon>
        <taxon>Embryophyta</taxon>
        <taxon>Tracheophyta</taxon>
        <taxon>Spermatophyta</taxon>
        <taxon>Magnoliopsida</taxon>
        <taxon>Liliopsida</taxon>
        <taxon>Poales</taxon>
        <taxon>Poaceae</taxon>
        <taxon>PACMAD clade</taxon>
        <taxon>Arundinoideae</taxon>
        <taxon>Arundineae</taxon>
        <taxon>Arundo</taxon>
    </lineage>
</organism>
<evidence type="ECO:0000313" key="1">
    <source>
        <dbReference type="EMBL" id="JAE01828.1"/>
    </source>
</evidence>
<dbReference type="EMBL" id="GBRH01196068">
    <property type="protein sequence ID" value="JAE01828.1"/>
    <property type="molecule type" value="Transcribed_RNA"/>
</dbReference>
<reference evidence="1" key="1">
    <citation type="submission" date="2014-09" db="EMBL/GenBank/DDBJ databases">
        <authorList>
            <person name="Magalhaes I.L.F."/>
            <person name="Oliveira U."/>
            <person name="Santos F.R."/>
            <person name="Vidigal T.H.D.A."/>
            <person name="Brescovit A.D."/>
            <person name="Santos A.J."/>
        </authorList>
    </citation>
    <scope>NUCLEOTIDE SEQUENCE</scope>
    <source>
        <tissue evidence="1">Shoot tissue taken approximately 20 cm above the soil surface</tissue>
    </source>
</reference>
<dbReference type="AlphaFoldDB" id="A0A0A9F0K2"/>
<proteinExistence type="predicted"/>
<reference evidence="1" key="2">
    <citation type="journal article" date="2015" name="Data Brief">
        <title>Shoot transcriptome of the giant reed, Arundo donax.</title>
        <authorList>
            <person name="Barrero R.A."/>
            <person name="Guerrero F.D."/>
            <person name="Moolhuijzen P."/>
            <person name="Goolsby J.A."/>
            <person name="Tidwell J."/>
            <person name="Bellgard S.E."/>
            <person name="Bellgard M.I."/>
        </authorList>
    </citation>
    <scope>NUCLEOTIDE SEQUENCE</scope>
    <source>
        <tissue evidence="1">Shoot tissue taken approximately 20 cm above the soil surface</tissue>
    </source>
</reference>
<protein>
    <submittedName>
        <fullName evidence="1">Uncharacterized protein</fullName>
    </submittedName>
</protein>
<sequence>MSMAEPSCRRYSLVWPAPALGHATPKSISSAAAAAAATAEPIRTSRRRPMSSGSTRPLLYFALCFLASCRGFSWRSCPGTGMGSRV</sequence>
<name>A0A0A9F0K2_ARUDO</name>